<dbReference type="Proteomes" id="UP000002215">
    <property type="component" value="Chromosome"/>
</dbReference>
<dbReference type="OrthoDB" id="9824212at2"/>
<dbReference type="EMBL" id="CP001699">
    <property type="protein sequence ID" value="ACU62294.1"/>
    <property type="molecule type" value="Genomic_DNA"/>
</dbReference>
<protein>
    <submittedName>
        <fullName evidence="1">Uncharacterized protein</fullName>
    </submittedName>
</protein>
<proteinExistence type="predicted"/>
<evidence type="ECO:0000313" key="2">
    <source>
        <dbReference type="Proteomes" id="UP000002215"/>
    </source>
</evidence>
<reference evidence="1 2" key="2">
    <citation type="journal article" date="2010" name="Stand. Genomic Sci.">
        <title>Complete genome sequence of Chitinophaga pinensis type strain (UQM 2034).</title>
        <authorList>
            <person name="Glavina Del Rio T."/>
            <person name="Abt B."/>
            <person name="Spring S."/>
            <person name="Lapidus A."/>
            <person name="Nolan M."/>
            <person name="Tice H."/>
            <person name="Copeland A."/>
            <person name="Cheng J.F."/>
            <person name="Chen F."/>
            <person name="Bruce D."/>
            <person name="Goodwin L."/>
            <person name="Pitluck S."/>
            <person name="Ivanova N."/>
            <person name="Mavromatis K."/>
            <person name="Mikhailova N."/>
            <person name="Pati A."/>
            <person name="Chen A."/>
            <person name="Palaniappan K."/>
            <person name="Land M."/>
            <person name="Hauser L."/>
            <person name="Chang Y.J."/>
            <person name="Jeffries C.D."/>
            <person name="Chain P."/>
            <person name="Saunders E."/>
            <person name="Detter J.C."/>
            <person name="Brettin T."/>
            <person name="Rohde M."/>
            <person name="Goker M."/>
            <person name="Bristow J."/>
            <person name="Eisen J.A."/>
            <person name="Markowitz V."/>
            <person name="Hugenholtz P."/>
            <person name="Kyrpides N.C."/>
            <person name="Klenk H.P."/>
            <person name="Lucas S."/>
        </authorList>
    </citation>
    <scope>NUCLEOTIDE SEQUENCE [LARGE SCALE GENOMIC DNA]</scope>
    <source>
        <strain evidence="2">ATCC 43595 / DSM 2588 / LMG 13176 / NBRC 15968 / NCIMB 11800 / UQM 2034</strain>
    </source>
</reference>
<evidence type="ECO:0000313" key="1">
    <source>
        <dbReference type="EMBL" id="ACU62294.1"/>
    </source>
</evidence>
<sequence length="179" mass="20183">MSAQGEHIFNALGDLAQELAGVLRGRINPAATTERRTRALTAIARLETLAEQFIRSRNNAEFRTASVGDPANDQRYSRFARDTRSAVDRILPQYANDVIVSDGGSTHTRGYVEMTRFHRDITYYTVDAKAQESRLGDFNGKKRKEAEYLAWYNTTRDLLSELYRALLDAAMAVNATYIP</sequence>
<organism evidence="1 2">
    <name type="scientific">Chitinophaga pinensis (strain ATCC 43595 / DSM 2588 / LMG 13176 / NBRC 15968 / NCIMB 11800 / UQM 2034)</name>
    <dbReference type="NCBI Taxonomy" id="485918"/>
    <lineage>
        <taxon>Bacteria</taxon>
        <taxon>Pseudomonadati</taxon>
        <taxon>Bacteroidota</taxon>
        <taxon>Chitinophagia</taxon>
        <taxon>Chitinophagales</taxon>
        <taxon>Chitinophagaceae</taxon>
        <taxon>Chitinophaga</taxon>
    </lineage>
</organism>
<name>A0A979G7G3_CHIPD</name>
<dbReference type="RefSeq" id="WP_012792462.1">
    <property type="nucleotide sequence ID" value="NC_013132.1"/>
</dbReference>
<dbReference type="AlphaFoldDB" id="A0A979G7G3"/>
<accession>A0A979G7G3</accession>
<reference evidence="2" key="1">
    <citation type="submission" date="2009-08" db="EMBL/GenBank/DDBJ databases">
        <title>The complete genome of Chitinophaga pinensis DSM 2588.</title>
        <authorList>
            <consortium name="US DOE Joint Genome Institute (JGI-PGF)"/>
            <person name="Lucas S."/>
            <person name="Copeland A."/>
            <person name="Lapidus A."/>
            <person name="Glavina del Rio T."/>
            <person name="Dalin E."/>
            <person name="Tice H."/>
            <person name="Bruce D."/>
            <person name="Goodwin L."/>
            <person name="Pitluck S."/>
            <person name="Kyrpides N."/>
            <person name="Mavromatis K."/>
            <person name="Ivanova N."/>
            <person name="Mikhailova N."/>
            <person name="Sims D."/>
            <person name="Meinche L."/>
            <person name="Brettin T."/>
            <person name="Detter J.C."/>
            <person name="Han C."/>
            <person name="Larimer F."/>
            <person name="Land M."/>
            <person name="Hauser L."/>
            <person name="Markowitz V."/>
            <person name="Cheng J.-F."/>
            <person name="Hugenholtz P."/>
            <person name="Woyke T."/>
            <person name="Wu D."/>
            <person name="Spring S."/>
            <person name="Klenk H.-P."/>
            <person name="Eisen J.A."/>
        </authorList>
    </citation>
    <scope>NUCLEOTIDE SEQUENCE [LARGE SCALE GENOMIC DNA]</scope>
    <source>
        <strain evidence="2">ATCC 43595 / DSM 2588 / LMG 13176 / NBRC 15968 / NCIMB 11800 / UQM 2034</strain>
    </source>
</reference>
<gene>
    <name evidence="1" type="ordered locus">Cpin_4860</name>
</gene>
<dbReference type="KEGG" id="cpi:Cpin_4860"/>